<dbReference type="InterPro" id="IPR036691">
    <property type="entry name" value="Endo/exonu/phosph_ase_sf"/>
</dbReference>
<reference evidence="3" key="1">
    <citation type="journal article" date="2022" name="bioRxiv">
        <title>Sequencing and chromosome-scale assembly of the giantPleurodeles waltlgenome.</title>
        <authorList>
            <person name="Brown T."/>
            <person name="Elewa A."/>
            <person name="Iarovenko S."/>
            <person name="Subramanian E."/>
            <person name="Araus A.J."/>
            <person name="Petzold A."/>
            <person name="Susuki M."/>
            <person name="Suzuki K.-i.T."/>
            <person name="Hayashi T."/>
            <person name="Toyoda A."/>
            <person name="Oliveira C."/>
            <person name="Osipova E."/>
            <person name="Leigh N.D."/>
            <person name="Simon A."/>
            <person name="Yun M.H."/>
        </authorList>
    </citation>
    <scope>NUCLEOTIDE SEQUENCE</scope>
    <source>
        <strain evidence="3">20211129_DDA</strain>
        <tissue evidence="3">Liver</tissue>
    </source>
</reference>
<dbReference type="SUPFAM" id="SSF56219">
    <property type="entry name" value="DNase I-like"/>
    <property type="match status" value="1"/>
</dbReference>
<dbReference type="Gene3D" id="3.60.10.10">
    <property type="entry name" value="Endonuclease/exonuclease/phosphatase"/>
    <property type="match status" value="1"/>
</dbReference>
<gene>
    <name evidence="3" type="ORF">NDU88_003033</name>
</gene>
<feature type="domain" description="Endonuclease/exonuclease/phosphatase" evidence="2">
    <location>
        <begin position="1"/>
        <end position="148"/>
    </location>
</feature>
<accession>A0AAV7SF10</accession>
<protein>
    <recommendedName>
        <fullName evidence="2">Endonuclease/exonuclease/phosphatase domain-containing protein</fullName>
    </recommendedName>
</protein>
<evidence type="ECO:0000256" key="1">
    <source>
        <dbReference type="SAM" id="MobiDB-lite"/>
    </source>
</evidence>
<sequence>MSWNIAGAKAIVTDRFKVVTSCNYSIIVLQETCLVDPIELGGYSLHHIKAEKSNKLGRPSGGLATYISTALHATTEQLAFSTTDLQAIKINFSNSHHVPLIIFNVYAHPRKHRKALLFEQLHQKVEETRCVNPTWDILVTGDFNTNLIYTPEPDDQLAAENAIWSVLPQFPSAQTKLDTRGKQLPIPSKTKWRPGPDRLNEAEAGTPEAAALVGTPWRAWRWAWCRAPDVDEWERRSVSWRKGAGRAGALLRSRLKRRHNCGDQYRERRRHTQPLWSGALVRLAEGLEPGSGRVRECRTLLGEGAGRTGMPLRSRLNTREELC</sequence>
<dbReference type="Pfam" id="PF03372">
    <property type="entry name" value="Exo_endo_phos"/>
    <property type="match status" value="1"/>
</dbReference>
<name>A0AAV7SF10_PLEWA</name>
<dbReference type="AlphaFoldDB" id="A0AAV7SF10"/>
<evidence type="ECO:0000313" key="4">
    <source>
        <dbReference type="Proteomes" id="UP001066276"/>
    </source>
</evidence>
<evidence type="ECO:0000259" key="2">
    <source>
        <dbReference type="Pfam" id="PF03372"/>
    </source>
</evidence>
<evidence type="ECO:0000313" key="3">
    <source>
        <dbReference type="EMBL" id="KAJ1162565.1"/>
    </source>
</evidence>
<dbReference type="Proteomes" id="UP001066276">
    <property type="component" value="Chromosome 4_2"/>
</dbReference>
<keyword evidence="4" id="KW-1185">Reference proteome</keyword>
<proteinExistence type="predicted"/>
<organism evidence="3 4">
    <name type="scientific">Pleurodeles waltl</name>
    <name type="common">Iberian ribbed newt</name>
    <dbReference type="NCBI Taxonomy" id="8319"/>
    <lineage>
        <taxon>Eukaryota</taxon>
        <taxon>Metazoa</taxon>
        <taxon>Chordata</taxon>
        <taxon>Craniata</taxon>
        <taxon>Vertebrata</taxon>
        <taxon>Euteleostomi</taxon>
        <taxon>Amphibia</taxon>
        <taxon>Batrachia</taxon>
        <taxon>Caudata</taxon>
        <taxon>Salamandroidea</taxon>
        <taxon>Salamandridae</taxon>
        <taxon>Pleurodelinae</taxon>
        <taxon>Pleurodeles</taxon>
    </lineage>
</organism>
<dbReference type="InterPro" id="IPR005135">
    <property type="entry name" value="Endo/exonuclease/phosphatase"/>
</dbReference>
<feature type="region of interest" description="Disordered" evidence="1">
    <location>
        <begin position="183"/>
        <end position="205"/>
    </location>
</feature>
<comment type="caution">
    <text evidence="3">The sequence shown here is derived from an EMBL/GenBank/DDBJ whole genome shotgun (WGS) entry which is preliminary data.</text>
</comment>
<dbReference type="EMBL" id="JANPWB010000008">
    <property type="protein sequence ID" value="KAJ1162565.1"/>
    <property type="molecule type" value="Genomic_DNA"/>
</dbReference>
<dbReference type="GO" id="GO:0003824">
    <property type="term" value="F:catalytic activity"/>
    <property type="evidence" value="ECO:0007669"/>
    <property type="project" value="InterPro"/>
</dbReference>